<dbReference type="Gene3D" id="3.40.640.10">
    <property type="entry name" value="Type I PLP-dependent aspartate aminotransferase-like (Major domain)"/>
    <property type="match status" value="1"/>
</dbReference>
<comment type="cofactor">
    <cofactor evidence="2">
        <name>pyridoxal 5'-phosphate</name>
        <dbReference type="ChEBI" id="CHEBI:597326"/>
    </cofactor>
</comment>
<keyword evidence="9 16" id="KW-0663">Pyridoxal phosphate</keyword>
<evidence type="ECO:0000256" key="11">
    <source>
        <dbReference type="ARBA" id="ARBA00030204"/>
    </source>
</evidence>
<evidence type="ECO:0000256" key="8">
    <source>
        <dbReference type="ARBA" id="ARBA00022679"/>
    </source>
</evidence>
<evidence type="ECO:0000256" key="6">
    <source>
        <dbReference type="ARBA" id="ARBA00012912"/>
    </source>
</evidence>
<dbReference type="GO" id="GO:0030170">
    <property type="term" value="F:pyridoxal phosphate binding"/>
    <property type="evidence" value="ECO:0007669"/>
    <property type="project" value="InterPro"/>
</dbReference>
<proteinExistence type="inferred from homology"/>
<dbReference type="EC" id="2.6.1.19" evidence="6"/>
<evidence type="ECO:0000256" key="7">
    <source>
        <dbReference type="ARBA" id="ARBA00022576"/>
    </source>
</evidence>
<comment type="similarity">
    <text evidence="4 16">Belongs to the class-III pyridoxal-phosphate-dependent aminotransferase family.</text>
</comment>
<dbReference type="GO" id="GO:0034386">
    <property type="term" value="F:4-aminobutyrate:2-oxoglutarate transaminase activity"/>
    <property type="evidence" value="ECO:0007669"/>
    <property type="project" value="UniProtKB-EC"/>
</dbReference>
<dbReference type="AlphaFoldDB" id="A0A1R4GIH8"/>
<keyword evidence="7 17" id="KW-0032">Aminotransferase</keyword>
<evidence type="ECO:0000256" key="1">
    <source>
        <dbReference type="ARBA" id="ARBA00001750"/>
    </source>
</evidence>
<organism evidence="17 18">
    <name type="scientific">Agrococcus casei LMG 22410</name>
    <dbReference type="NCBI Taxonomy" id="1255656"/>
    <lineage>
        <taxon>Bacteria</taxon>
        <taxon>Bacillati</taxon>
        <taxon>Actinomycetota</taxon>
        <taxon>Actinomycetes</taxon>
        <taxon>Micrococcales</taxon>
        <taxon>Microbacteriaceae</taxon>
        <taxon>Agrococcus</taxon>
    </lineage>
</organism>
<keyword evidence="8 17" id="KW-0808">Transferase</keyword>
<evidence type="ECO:0000256" key="9">
    <source>
        <dbReference type="ARBA" id="ARBA00022898"/>
    </source>
</evidence>
<gene>
    <name evidence="17" type="ORF">CZ674_12285</name>
</gene>
<dbReference type="InterPro" id="IPR049704">
    <property type="entry name" value="Aminotrans_3_PPA_site"/>
</dbReference>
<accession>A0A1R4GIH8</accession>
<dbReference type="InterPro" id="IPR005814">
    <property type="entry name" value="Aminotrans_3"/>
</dbReference>
<evidence type="ECO:0000256" key="10">
    <source>
        <dbReference type="ARBA" id="ARBA00029760"/>
    </source>
</evidence>
<dbReference type="GeneID" id="303173984"/>
<evidence type="ECO:0000256" key="15">
    <source>
        <dbReference type="ARBA" id="ARBA00050054"/>
    </source>
</evidence>
<dbReference type="CDD" id="cd00610">
    <property type="entry name" value="OAT_like"/>
    <property type="match status" value="1"/>
</dbReference>
<evidence type="ECO:0000256" key="14">
    <source>
        <dbReference type="ARBA" id="ARBA00048021"/>
    </source>
</evidence>
<dbReference type="InterPro" id="IPR015422">
    <property type="entry name" value="PyrdxlP-dep_Trfase_small"/>
</dbReference>
<name>A0A1R4GIH8_9MICO</name>
<dbReference type="Pfam" id="PF00202">
    <property type="entry name" value="Aminotran_3"/>
    <property type="match status" value="1"/>
</dbReference>
<dbReference type="EC" id="2.6.1.22" evidence="5"/>
<dbReference type="Proteomes" id="UP000195787">
    <property type="component" value="Unassembled WGS sequence"/>
</dbReference>
<evidence type="ECO:0000256" key="3">
    <source>
        <dbReference type="ARBA" id="ARBA00005176"/>
    </source>
</evidence>
<evidence type="ECO:0000256" key="2">
    <source>
        <dbReference type="ARBA" id="ARBA00001933"/>
    </source>
</evidence>
<comment type="catalytic activity">
    <reaction evidence="14">
        <text>4-aminobutanoate + 2-oxoglutarate = succinate semialdehyde + L-glutamate</text>
        <dbReference type="Rhea" id="RHEA:23352"/>
        <dbReference type="ChEBI" id="CHEBI:16810"/>
        <dbReference type="ChEBI" id="CHEBI:29985"/>
        <dbReference type="ChEBI" id="CHEBI:57706"/>
        <dbReference type="ChEBI" id="CHEBI:59888"/>
        <dbReference type="EC" id="2.6.1.19"/>
    </reaction>
</comment>
<comment type="catalytic activity">
    <reaction evidence="1">
        <text>(S)-3-amino-2-methylpropanoate + 2-oxoglutarate = 2-methyl-3-oxopropanoate + L-glutamate</text>
        <dbReference type="Rhea" id="RHEA:13993"/>
        <dbReference type="ChEBI" id="CHEBI:16810"/>
        <dbReference type="ChEBI" id="CHEBI:29985"/>
        <dbReference type="ChEBI" id="CHEBI:57700"/>
        <dbReference type="ChEBI" id="CHEBI:58655"/>
        <dbReference type="EC" id="2.6.1.22"/>
    </reaction>
</comment>
<dbReference type="Gene3D" id="3.90.1150.10">
    <property type="entry name" value="Aspartate Aminotransferase, domain 1"/>
    <property type="match status" value="1"/>
</dbReference>
<dbReference type="FunFam" id="3.40.640.10:FF:000013">
    <property type="entry name" value="4-aminobutyrate aminotransferase"/>
    <property type="match status" value="1"/>
</dbReference>
<evidence type="ECO:0000256" key="4">
    <source>
        <dbReference type="ARBA" id="ARBA00008954"/>
    </source>
</evidence>
<evidence type="ECO:0000256" key="12">
    <source>
        <dbReference type="ARBA" id="ARBA00030857"/>
    </source>
</evidence>
<evidence type="ECO:0000313" key="18">
    <source>
        <dbReference type="Proteomes" id="UP000195787"/>
    </source>
</evidence>
<dbReference type="GO" id="GO:0042802">
    <property type="term" value="F:identical protein binding"/>
    <property type="evidence" value="ECO:0007669"/>
    <property type="project" value="TreeGrafter"/>
</dbReference>
<dbReference type="GO" id="GO:0047298">
    <property type="term" value="F:(S)-3-amino-2-methylpropionate transaminase activity"/>
    <property type="evidence" value="ECO:0007669"/>
    <property type="project" value="UniProtKB-EC"/>
</dbReference>
<evidence type="ECO:0000313" key="17">
    <source>
        <dbReference type="EMBL" id="SJM67978.1"/>
    </source>
</evidence>
<dbReference type="PROSITE" id="PS00600">
    <property type="entry name" value="AA_TRANSFER_CLASS_3"/>
    <property type="match status" value="1"/>
</dbReference>
<comment type="pathway">
    <text evidence="3">Amino-acid degradation; 4-aminobutanoate degradation.</text>
</comment>
<dbReference type="RefSeq" id="WP_086992835.1">
    <property type="nucleotide sequence ID" value="NZ_FUHU01000045.1"/>
</dbReference>
<dbReference type="SUPFAM" id="SSF53383">
    <property type="entry name" value="PLP-dependent transferases"/>
    <property type="match status" value="1"/>
</dbReference>
<sequence length="443" mass="46214">MTDTIATQAPARSVVTEIPGPKSQELLARKAEAVANAIPANLPVFIESAHGATFTDVDGNTFLDLGCGIGVTTIGHTDDAVVAAVREQVGKLTHSLVGQTPYEPYVRAAELLAELTPGDFKKKSFFVNSGAEAVENGVKVARKYTGRGGVAVLEHGYHGRTNLTAAMNFKIAPYGNGQGPLASSVFHAPNSYPFRDGLSGPDAAKRTQWYLEKHVGVEELACLVVEPIQGEGGFIVPADGYLPAMQEWCTKNGIVMIADEVQSGVCRTGTNFASEQLGWTPDIVLSAKGIAGGMPLAGVTGRAEIIDAMHSGGVGGTFGGNPVSCAAAVAVLEQVTSRDLNGKAKHIEEVITGHLRKLQESYPIIADIRGRGAMIAVELQTEAGTPVSAGPIAEAAGKLGVMVLTAGADGNILRFLPSLVITDEQLDDAFDVIGEVFREVASA</sequence>
<evidence type="ECO:0000256" key="16">
    <source>
        <dbReference type="RuleBase" id="RU003560"/>
    </source>
</evidence>
<dbReference type="PIRSF" id="PIRSF000521">
    <property type="entry name" value="Transaminase_4ab_Lys_Orn"/>
    <property type="match status" value="1"/>
</dbReference>
<evidence type="ECO:0000256" key="13">
    <source>
        <dbReference type="ARBA" id="ARBA00031787"/>
    </source>
</evidence>
<dbReference type="InterPro" id="IPR015424">
    <property type="entry name" value="PyrdxlP-dep_Trfase"/>
</dbReference>
<dbReference type="InterPro" id="IPR015421">
    <property type="entry name" value="PyrdxlP-dep_Trfase_major"/>
</dbReference>
<evidence type="ECO:0000256" key="5">
    <source>
        <dbReference type="ARBA" id="ARBA00012876"/>
    </source>
</evidence>
<keyword evidence="18" id="KW-1185">Reference proteome</keyword>
<reference evidence="17 18" key="1">
    <citation type="submission" date="2017-02" db="EMBL/GenBank/DDBJ databases">
        <authorList>
            <person name="Peterson S.W."/>
        </authorList>
    </citation>
    <scope>NUCLEOTIDE SEQUENCE [LARGE SCALE GENOMIC DNA]</scope>
    <source>
        <strain evidence="17 18">LMG 22410</strain>
    </source>
</reference>
<dbReference type="OrthoDB" id="9801052at2"/>
<dbReference type="InterPro" id="IPR050103">
    <property type="entry name" value="Class-III_PLP-dep_AT"/>
</dbReference>
<dbReference type="EMBL" id="FUHU01000045">
    <property type="protein sequence ID" value="SJM67978.1"/>
    <property type="molecule type" value="Genomic_DNA"/>
</dbReference>
<protein>
    <recommendedName>
        <fullName evidence="12">(S)-3-amino-2-methylpropionate transaminase</fullName>
        <ecNumber evidence="6">2.6.1.19</ecNumber>
        <ecNumber evidence="5">2.6.1.22</ecNumber>
    </recommendedName>
    <alternativeName>
        <fullName evidence="13">GABA aminotransferase</fullName>
    </alternativeName>
    <alternativeName>
        <fullName evidence="11">Gamma-amino-N-butyrate transaminase</fullName>
    </alternativeName>
    <alternativeName>
        <fullName evidence="15">Glutamate:succinic semialdehyde transaminase</fullName>
    </alternativeName>
    <alternativeName>
        <fullName evidence="10">L-AIBAT</fullName>
    </alternativeName>
</protein>
<dbReference type="PANTHER" id="PTHR11986">
    <property type="entry name" value="AMINOTRANSFERASE CLASS III"/>
    <property type="match status" value="1"/>
</dbReference>